<protein>
    <submittedName>
        <fullName evidence="1">Uncharacterized protein</fullName>
    </submittedName>
</protein>
<dbReference type="Proteomes" id="UP000014009">
    <property type="component" value="Unassembled WGS sequence"/>
</dbReference>
<organism evidence="1 2">
    <name type="scientific">Bacillus cereus HuB4-4</name>
    <dbReference type="NCBI Taxonomy" id="1053211"/>
    <lineage>
        <taxon>Bacteria</taxon>
        <taxon>Bacillati</taxon>
        <taxon>Bacillota</taxon>
        <taxon>Bacilli</taxon>
        <taxon>Bacillales</taxon>
        <taxon>Bacillaceae</taxon>
        <taxon>Bacillus</taxon>
        <taxon>Bacillus cereus group</taxon>
    </lineage>
</organism>
<accession>A0A9W5VP53</accession>
<dbReference type="AlphaFoldDB" id="A0A9W5VP53"/>
<name>A0A9W5VP53_BACCE</name>
<reference evidence="1 2" key="1">
    <citation type="submission" date="2012-12" db="EMBL/GenBank/DDBJ databases">
        <title>The Genome Sequence of Bacillus cereus HuB4-4.</title>
        <authorList>
            <consortium name="The Broad Institute Genome Sequencing Platform"/>
            <consortium name="The Broad Institute Genome Sequencing Center for Infectious Disease"/>
            <person name="Feldgarden M."/>
            <person name="Van der Auwera G.A."/>
            <person name="Mahillon J."/>
            <person name="Duprez V."/>
            <person name="Timmery S."/>
            <person name="Mattelet C."/>
            <person name="Dierick K."/>
            <person name="Sun M."/>
            <person name="Yu Z."/>
            <person name="Zhu L."/>
            <person name="Hu X."/>
            <person name="Shank E.B."/>
            <person name="Swiecicka I."/>
            <person name="Hansen B.M."/>
            <person name="Andrup L."/>
            <person name="Walker B."/>
            <person name="Young S.K."/>
            <person name="Zeng Q."/>
            <person name="Gargeya S."/>
            <person name="Fitzgerald M."/>
            <person name="Haas B."/>
            <person name="Abouelleil A."/>
            <person name="Alvarado L."/>
            <person name="Arachchi H.M."/>
            <person name="Berlin A.M."/>
            <person name="Chapman S.B."/>
            <person name="Dewar J."/>
            <person name="Goldberg J."/>
            <person name="Griggs A."/>
            <person name="Gujja S."/>
            <person name="Hansen M."/>
            <person name="Howarth C."/>
            <person name="Imamovic A."/>
            <person name="Larimer J."/>
            <person name="McCowan C."/>
            <person name="Murphy C."/>
            <person name="Neiman D."/>
            <person name="Pearson M."/>
            <person name="Priest M."/>
            <person name="Roberts A."/>
            <person name="Saif S."/>
            <person name="Shea T."/>
            <person name="Sisk P."/>
            <person name="Sykes S."/>
            <person name="Wortman J."/>
            <person name="Nusbaum C."/>
            <person name="Birren B."/>
        </authorList>
    </citation>
    <scope>NUCLEOTIDE SEQUENCE [LARGE SCALE GENOMIC DNA]</scope>
    <source>
        <strain evidence="1 2">HuB4-4</strain>
    </source>
</reference>
<sequence>MTQDQLELLRELAEVWLSENKEGTAEELLNFLQAK</sequence>
<evidence type="ECO:0000313" key="2">
    <source>
        <dbReference type="Proteomes" id="UP000014009"/>
    </source>
</evidence>
<comment type="caution">
    <text evidence="1">The sequence shown here is derived from an EMBL/GenBank/DDBJ whole genome shotgun (WGS) entry which is preliminary data.</text>
</comment>
<evidence type="ECO:0000313" key="1">
    <source>
        <dbReference type="EMBL" id="EOP99227.1"/>
    </source>
</evidence>
<gene>
    <name evidence="1" type="ORF">IGM_00263</name>
</gene>
<proteinExistence type="predicted"/>
<dbReference type="EMBL" id="AHEF01000010">
    <property type="protein sequence ID" value="EOP99227.1"/>
    <property type="molecule type" value="Genomic_DNA"/>
</dbReference>